<dbReference type="GO" id="GO:0007030">
    <property type="term" value="P:Golgi organization"/>
    <property type="evidence" value="ECO:0007669"/>
    <property type="project" value="TreeGrafter"/>
</dbReference>
<accession>A0A8J9Z2F8</accession>
<keyword evidence="2" id="KW-1185">Reference proteome</keyword>
<sequence length="281" mass="31584">MCIVFLKFDPHRKSGGYKIVMAANRDEFFNRPTKSAHFWGENPRVLSGVDMKPGKEGGTWVGMAENGRLSAITNILQSSPVRHAKGRGYLITDFLRGNQTPLAYLENLPEEGHGFNAFNLLTMDLSESASLAYYSNVSHDAPEILPPGQYVVSNSLLQTPLQKTIHGEKIFQELLQDKEEGDEDSFIRGLLKLLDNSVQFPNDPLVALEGTPLPEMVRDGFSAICVRTPKEANYGTRTNTVVLVDGDNHVTFVEKTLKVPVDVEKFEWEVNKFEFNVRQFY</sequence>
<gene>
    <name evidence="1" type="primary">TANGO2</name>
    <name evidence="1" type="ORF">BLAG_LOCUS8449</name>
</gene>
<dbReference type="GO" id="GO:0005794">
    <property type="term" value="C:Golgi apparatus"/>
    <property type="evidence" value="ECO:0007669"/>
    <property type="project" value="TreeGrafter"/>
</dbReference>
<dbReference type="PANTHER" id="PTHR17985:SF8">
    <property type="entry name" value="TRANSPORT AND GOLGI ORGANIZATION PROTEIN 2 HOMOLOG"/>
    <property type="match status" value="1"/>
</dbReference>
<dbReference type="AlphaFoldDB" id="A0A8J9Z2F8"/>
<evidence type="ECO:0000313" key="1">
    <source>
        <dbReference type="EMBL" id="CAH1246418.1"/>
    </source>
</evidence>
<name>A0A8J9Z2F8_BRALA</name>
<protein>
    <submittedName>
        <fullName evidence="1">TANGO2 protein</fullName>
    </submittedName>
</protein>
<proteinExistence type="predicted"/>
<dbReference type="OrthoDB" id="191601at2759"/>
<organism evidence="1 2">
    <name type="scientific">Branchiostoma lanceolatum</name>
    <name type="common">Common lancelet</name>
    <name type="synonym">Amphioxus lanceolatum</name>
    <dbReference type="NCBI Taxonomy" id="7740"/>
    <lineage>
        <taxon>Eukaryota</taxon>
        <taxon>Metazoa</taxon>
        <taxon>Chordata</taxon>
        <taxon>Cephalochordata</taxon>
        <taxon>Leptocardii</taxon>
        <taxon>Amphioxiformes</taxon>
        <taxon>Branchiostomatidae</taxon>
        <taxon>Branchiostoma</taxon>
    </lineage>
</organism>
<dbReference type="InterPro" id="IPR008551">
    <property type="entry name" value="TANGO2"/>
</dbReference>
<dbReference type="Proteomes" id="UP000838412">
    <property type="component" value="Chromosome 15"/>
</dbReference>
<dbReference type="EMBL" id="OV696700">
    <property type="protein sequence ID" value="CAH1246418.1"/>
    <property type="molecule type" value="Genomic_DNA"/>
</dbReference>
<dbReference type="Pfam" id="PF05742">
    <property type="entry name" value="TANGO2"/>
    <property type="match status" value="1"/>
</dbReference>
<evidence type="ECO:0000313" key="2">
    <source>
        <dbReference type="Proteomes" id="UP000838412"/>
    </source>
</evidence>
<dbReference type="PANTHER" id="PTHR17985">
    <property type="entry name" value="SER/THR-RICH PROTEIN T10 IN DGCR REGION"/>
    <property type="match status" value="1"/>
</dbReference>
<dbReference type="GO" id="GO:0009306">
    <property type="term" value="P:protein secretion"/>
    <property type="evidence" value="ECO:0007669"/>
    <property type="project" value="TreeGrafter"/>
</dbReference>
<reference evidence="1" key="1">
    <citation type="submission" date="2022-01" db="EMBL/GenBank/DDBJ databases">
        <authorList>
            <person name="Braso-Vives M."/>
        </authorList>
    </citation>
    <scope>NUCLEOTIDE SEQUENCE</scope>
</reference>